<proteinExistence type="inferred from homology"/>
<dbReference type="InterPro" id="IPR042103">
    <property type="entry name" value="SerRS_1_N_sf"/>
</dbReference>
<dbReference type="PIRSF" id="PIRSF001529">
    <property type="entry name" value="Ser-tRNA-synth_IIa"/>
    <property type="match status" value="1"/>
</dbReference>
<keyword evidence="5" id="KW-0963">Cytoplasm</keyword>
<keyword evidence="7" id="KW-0547">Nucleotide-binding</keyword>
<dbReference type="InterPro" id="IPR002314">
    <property type="entry name" value="aa-tRNA-synt_IIb"/>
</dbReference>
<organism evidence="19 20">
    <name type="scientific">Paenibacillus nasutitermitis</name>
    <dbReference type="NCBI Taxonomy" id="1652958"/>
    <lineage>
        <taxon>Bacteria</taxon>
        <taxon>Bacillati</taxon>
        <taxon>Bacillota</taxon>
        <taxon>Bacilli</taxon>
        <taxon>Bacillales</taxon>
        <taxon>Paenibacillaceae</taxon>
        <taxon>Paenibacillus</taxon>
    </lineage>
</organism>
<evidence type="ECO:0000256" key="7">
    <source>
        <dbReference type="ARBA" id="ARBA00022741"/>
    </source>
</evidence>
<evidence type="ECO:0000256" key="3">
    <source>
        <dbReference type="ARBA" id="ARBA00010728"/>
    </source>
</evidence>
<dbReference type="GO" id="GO:0016740">
    <property type="term" value="F:transferase activity"/>
    <property type="evidence" value="ECO:0007669"/>
    <property type="project" value="UniProtKB-ARBA"/>
</dbReference>
<name>A0A916YW77_9BACL</name>
<gene>
    <name evidence="19" type="primary">serS</name>
    <name evidence="19" type="ORF">GCM10010911_21490</name>
</gene>
<evidence type="ECO:0000313" key="20">
    <source>
        <dbReference type="Proteomes" id="UP000612456"/>
    </source>
</evidence>
<dbReference type="GO" id="GO:0140096">
    <property type="term" value="F:catalytic activity, acting on a protein"/>
    <property type="evidence" value="ECO:0007669"/>
    <property type="project" value="UniProtKB-ARBA"/>
</dbReference>
<dbReference type="PRINTS" id="PR00981">
    <property type="entry name" value="TRNASYNTHSER"/>
</dbReference>
<dbReference type="InterPro" id="IPR010978">
    <property type="entry name" value="tRNA-bd_arm"/>
</dbReference>
<dbReference type="CDD" id="cd00770">
    <property type="entry name" value="SerRS_core"/>
    <property type="match status" value="1"/>
</dbReference>
<evidence type="ECO:0000256" key="16">
    <source>
        <dbReference type="PIRSR" id="PIRSR001529-2"/>
    </source>
</evidence>
<keyword evidence="9" id="KW-0648">Protein biosynthesis</keyword>
<feature type="binding site" evidence="16">
    <location>
        <begin position="261"/>
        <end position="263"/>
    </location>
    <ligand>
        <name>ATP</name>
        <dbReference type="ChEBI" id="CHEBI:30616"/>
    </ligand>
</feature>
<evidence type="ECO:0000256" key="13">
    <source>
        <dbReference type="ARBA" id="ARBA00048823"/>
    </source>
</evidence>
<feature type="binding site" evidence="16">
    <location>
        <begin position="350"/>
        <end position="353"/>
    </location>
    <ligand>
        <name>ATP</name>
        <dbReference type="ChEBI" id="CHEBI:30616"/>
    </ligand>
</feature>
<dbReference type="InterPro" id="IPR006195">
    <property type="entry name" value="aa-tRNA-synth_II"/>
</dbReference>
<evidence type="ECO:0000313" key="19">
    <source>
        <dbReference type="EMBL" id="GGD63469.1"/>
    </source>
</evidence>
<comment type="caution">
    <text evidence="19">The sequence shown here is derived from an EMBL/GenBank/DDBJ whole genome shotgun (WGS) entry which is preliminary data.</text>
</comment>
<comment type="catalytic activity">
    <reaction evidence="12">
        <text>tRNA(Sec) + L-serine + ATP = L-seryl-tRNA(Sec) + AMP + diphosphate + H(+)</text>
        <dbReference type="Rhea" id="RHEA:42580"/>
        <dbReference type="Rhea" id="RHEA-COMP:9742"/>
        <dbReference type="Rhea" id="RHEA-COMP:10128"/>
        <dbReference type="ChEBI" id="CHEBI:15378"/>
        <dbReference type="ChEBI" id="CHEBI:30616"/>
        <dbReference type="ChEBI" id="CHEBI:33019"/>
        <dbReference type="ChEBI" id="CHEBI:33384"/>
        <dbReference type="ChEBI" id="CHEBI:78442"/>
        <dbReference type="ChEBI" id="CHEBI:78533"/>
        <dbReference type="ChEBI" id="CHEBI:456215"/>
        <dbReference type="EC" id="6.1.1.11"/>
    </reaction>
</comment>
<dbReference type="EC" id="6.1.1.11" evidence="4 14"/>
<comment type="pathway">
    <text evidence="2">Aminoacyl-tRNA biosynthesis; selenocysteinyl-tRNA(Sec) biosynthesis; L-seryl-tRNA(Sec) from L-serine and tRNA(Sec): step 1/1.</text>
</comment>
<feature type="site" description="Important for serine binding" evidence="15">
    <location>
        <position position="385"/>
    </location>
</feature>
<feature type="coiled-coil region" evidence="17">
    <location>
        <begin position="30"/>
        <end position="104"/>
    </location>
</feature>
<dbReference type="PROSITE" id="PS50862">
    <property type="entry name" value="AA_TRNA_LIGASE_II"/>
    <property type="match status" value="1"/>
</dbReference>
<dbReference type="EMBL" id="BMHP01000002">
    <property type="protein sequence ID" value="GGD63469.1"/>
    <property type="molecule type" value="Genomic_DNA"/>
</dbReference>
<dbReference type="Proteomes" id="UP000612456">
    <property type="component" value="Unassembled WGS sequence"/>
</dbReference>
<sequence>MLDIRTIREQSGRVQETAVMKGIRLEVVRLLELDEQRRSLMTELDALREKRNKHSKEVPRLMKDNRQDEAEVHKLEVVSLIQRLKEGEARLKQIDAAYEALMLEVPNFVSPDTPIGLSEEDNVEIRKVGMPPVFSYQPLSHVELGHLHGMMDLQRGVKIGGARQVVLRNAGLLLHRAVQQLALDLLEEEGFELYDVPVMVREETLVSSGFFPGSRDQTYRIEGEDKWLTGTSEVPLISLYSGEILDLSKPRLLAACTPCFRREVGSAGRDVHGLYRVHQFAKVEQVVICRADHDLANHWLARITSHAEKLLQLLELPYRVVAVCTGDLSQKNYKQFDIETWMPSRNGYGETHSASLLLDFQARRSRIRYRDEQGQLHFAYTLNNTMAASPRLLIPLIENHQLEDGTIIIPDALRPYLKGIDKLSVSV</sequence>
<evidence type="ECO:0000256" key="9">
    <source>
        <dbReference type="ARBA" id="ARBA00022917"/>
    </source>
</evidence>
<evidence type="ECO:0000256" key="6">
    <source>
        <dbReference type="ARBA" id="ARBA00022598"/>
    </source>
</evidence>
<evidence type="ECO:0000259" key="18">
    <source>
        <dbReference type="PROSITE" id="PS50862"/>
    </source>
</evidence>
<dbReference type="InterPro" id="IPR015866">
    <property type="entry name" value="Ser-tRNA-synth_1_N"/>
</dbReference>
<evidence type="ECO:0000256" key="15">
    <source>
        <dbReference type="PIRSR" id="PIRSR001529-1"/>
    </source>
</evidence>
<evidence type="ECO:0000256" key="2">
    <source>
        <dbReference type="ARBA" id="ARBA00005045"/>
    </source>
</evidence>
<dbReference type="InterPro" id="IPR045864">
    <property type="entry name" value="aa-tRNA-synth_II/BPL/LPL"/>
</dbReference>
<comment type="catalytic activity">
    <reaction evidence="13">
        <text>tRNA(Ser) + L-serine + ATP = L-seryl-tRNA(Ser) + AMP + diphosphate + H(+)</text>
        <dbReference type="Rhea" id="RHEA:12292"/>
        <dbReference type="Rhea" id="RHEA-COMP:9669"/>
        <dbReference type="Rhea" id="RHEA-COMP:9703"/>
        <dbReference type="ChEBI" id="CHEBI:15378"/>
        <dbReference type="ChEBI" id="CHEBI:30616"/>
        <dbReference type="ChEBI" id="CHEBI:33019"/>
        <dbReference type="ChEBI" id="CHEBI:33384"/>
        <dbReference type="ChEBI" id="CHEBI:78442"/>
        <dbReference type="ChEBI" id="CHEBI:78533"/>
        <dbReference type="ChEBI" id="CHEBI:456215"/>
        <dbReference type="EC" id="6.1.1.11"/>
    </reaction>
</comment>
<dbReference type="GO" id="GO:0005524">
    <property type="term" value="F:ATP binding"/>
    <property type="evidence" value="ECO:0007669"/>
    <property type="project" value="UniProtKB-KW"/>
</dbReference>
<dbReference type="RefSeq" id="WP_188991990.1">
    <property type="nucleotide sequence ID" value="NZ_BMHP01000002.1"/>
</dbReference>
<evidence type="ECO:0000256" key="12">
    <source>
        <dbReference type="ARBA" id="ARBA00047929"/>
    </source>
</evidence>
<feature type="domain" description="Aminoacyl-transfer RNA synthetases class-II family profile" evidence="18">
    <location>
        <begin position="167"/>
        <end position="410"/>
    </location>
</feature>
<feature type="binding site" evidence="15">
    <location>
        <position position="383"/>
    </location>
    <ligand>
        <name>L-serine</name>
        <dbReference type="ChEBI" id="CHEBI:33384"/>
    </ligand>
</feature>
<reference evidence="19" key="2">
    <citation type="submission" date="2020-09" db="EMBL/GenBank/DDBJ databases">
        <authorList>
            <person name="Sun Q."/>
            <person name="Zhou Y."/>
        </authorList>
    </citation>
    <scope>NUCLEOTIDE SEQUENCE</scope>
    <source>
        <strain evidence="19">CGMCC 1.15178</strain>
    </source>
</reference>
<evidence type="ECO:0000256" key="5">
    <source>
        <dbReference type="ARBA" id="ARBA00022490"/>
    </source>
</evidence>
<dbReference type="Pfam" id="PF02403">
    <property type="entry name" value="Seryl_tRNA_N"/>
    <property type="match status" value="1"/>
</dbReference>
<evidence type="ECO:0000256" key="10">
    <source>
        <dbReference type="ARBA" id="ARBA00023146"/>
    </source>
</evidence>
<dbReference type="PANTHER" id="PTHR43697">
    <property type="entry name" value="SERYL-TRNA SYNTHETASE"/>
    <property type="match status" value="1"/>
</dbReference>
<dbReference type="AlphaFoldDB" id="A0A916YW77"/>
<keyword evidence="6 19" id="KW-0436">Ligase</keyword>
<evidence type="ECO:0000256" key="4">
    <source>
        <dbReference type="ARBA" id="ARBA00012840"/>
    </source>
</evidence>
<dbReference type="NCBIfam" id="TIGR00414">
    <property type="entry name" value="serS"/>
    <property type="match status" value="1"/>
</dbReference>
<dbReference type="GO" id="GO:0005737">
    <property type="term" value="C:cytoplasm"/>
    <property type="evidence" value="ECO:0007669"/>
    <property type="project" value="UniProtKB-SubCell"/>
</dbReference>
<evidence type="ECO:0000256" key="17">
    <source>
        <dbReference type="SAM" id="Coils"/>
    </source>
</evidence>
<dbReference type="PANTHER" id="PTHR43697:SF1">
    <property type="entry name" value="SERINE--TRNA LIGASE"/>
    <property type="match status" value="1"/>
</dbReference>
<comment type="subcellular location">
    <subcellularLocation>
        <location evidence="1">Cytoplasm</location>
    </subcellularLocation>
</comment>
<reference evidence="19" key="1">
    <citation type="journal article" date="2014" name="Int. J. Syst. Evol. Microbiol.">
        <title>Complete genome sequence of Corynebacterium casei LMG S-19264T (=DSM 44701T), isolated from a smear-ripened cheese.</title>
        <authorList>
            <consortium name="US DOE Joint Genome Institute (JGI-PGF)"/>
            <person name="Walter F."/>
            <person name="Albersmeier A."/>
            <person name="Kalinowski J."/>
            <person name="Ruckert C."/>
        </authorList>
    </citation>
    <scope>NUCLEOTIDE SEQUENCE</scope>
    <source>
        <strain evidence="19">CGMCC 1.15178</strain>
    </source>
</reference>
<evidence type="ECO:0000256" key="1">
    <source>
        <dbReference type="ARBA" id="ARBA00004496"/>
    </source>
</evidence>
<feature type="binding site" evidence="16">
    <location>
        <begin position="277"/>
        <end position="280"/>
    </location>
    <ligand>
        <name>ATP</name>
        <dbReference type="ChEBI" id="CHEBI:30616"/>
    </ligand>
</feature>
<dbReference type="Pfam" id="PF00587">
    <property type="entry name" value="tRNA-synt_2b"/>
    <property type="match status" value="1"/>
</dbReference>
<evidence type="ECO:0000256" key="8">
    <source>
        <dbReference type="ARBA" id="ARBA00022840"/>
    </source>
</evidence>
<feature type="binding site" evidence="15">
    <location>
        <position position="231"/>
    </location>
    <ligand>
        <name>L-serine</name>
        <dbReference type="ChEBI" id="CHEBI:33384"/>
    </ligand>
</feature>
<accession>A0A916YW77</accession>
<dbReference type="GO" id="GO:0006434">
    <property type="term" value="P:seryl-tRNA aminoacylation"/>
    <property type="evidence" value="ECO:0007669"/>
    <property type="project" value="UniProtKB-UniRule"/>
</dbReference>
<dbReference type="GO" id="GO:0004828">
    <property type="term" value="F:serine-tRNA ligase activity"/>
    <property type="evidence" value="ECO:0007669"/>
    <property type="project" value="UniProtKB-UniRule"/>
</dbReference>
<keyword evidence="10" id="KW-0030">Aminoacyl-tRNA synthetase</keyword>
<dbReference type="SUPFAM" id="SSF55681">
    <property type="entry name" value="Class II aaRS and biotin synthetases"/>
    <property type="match status" value="1"/>
</dbReference>
<evidence type="ECO:0000256" key="11">
    <source>
        <dbReference type="ARBA" id="ARBA00039158"/>
    </source>
</evidence>
<keyword evidence="17" id="KW-0175">Coiled coil</keyword>
<dbReference type="SUPFAM" id="SSF46589">
    <property type="entry name" value="tRNA-binding arm"/>
    <property type="match status" value="1"/>
</dbReference>
<keyword evidence="8 16" id="KW-0067">ATP-binding</keyword>
<dbReference type="Gene3D" id="1.10.287.40">
    <property type="entry name" value="Serine-tRNA synthetase, tRNA binding domain"/>
    <property type="match status" value="1"/>
</dbReference>
<dbReference type="InterPro" id="IPR002317">
    <property type="entry name" value="Ser-tRNA-ligase_type_1"/>
</dbReference>
<dbReference type="Gene3D" id="3.30.930.10">
    <property type="entry name" value="Bira Bifunctional Protein, Domain 2"/>
    <property type="match status" value="1"/>
</dbReference>
<feature type="binding site" evidence="15">
    <location>
        <position position="261"/>
    </location>
    <ligand>
        <name>L-serine</name>
        <dbReference type="ChEBI" id="CHEBI:33384"/>
    </ligand>
</feature>
<protein>
    <recommendedName>
        <fullName evidence="11 14">Serine--tRNA ligase</fullName>
        <ecNumber evidence="4 14">6.1.1.11</ecNumber>
    </recommendedName>
</protein>
<evidence type="ECO:0000256" key="14">
    <source>
        <dbReference type="NCBIfam" id="TIGR00414"/>
    </source>
</evidence>
<dbReference type="InterPro" id="IPR033729">
    <property type="entry name" value="SerRS_core"/>
</dbReference>
<comment type="similarity">
    <text evidence="3">Belongs to the class-II aminoacyl-tRNA synthetase family. Type-1 seryl-tRNA synthetase subfamily.</text>
</comment>
<feature type="binding site" evidence="15">
    <location>
        <position position="284"/>
    </location>
    <ligand>
        <name>L-serine</name>
        <dbReference type="ChEBI" id="CHEBI:33384"/>
    </ligand>
</feature>
<keyword evidence="20" id="KW-1185">Reference proteome</keyword>